<dbReference type="RefSeq" id="WP_139404851.1">
    <property type="nucleotide sequence ID" value="NZ_JACHEW010000026.1"/>
</dbReference>
<keyword evidence="4" id="KW-0732">Signal</keyword>
<keyword evidence="7" id="KW-0472">Membrane</keyword>
<evidence type="ECO:0000256" key="8">
    <source>
        <dbReference type="ARBA" id="ARBA00023180"/>
    </source>
</evidence>
<dbReference type="GO" id="GO:0030246">
    <property type="term" value="F:carbohydrate binding"/>
    <property type="evidence" value="ECO:0007669"/>
    <property type="project" value="InterPro"/>
</dbReference>
<dbReference type="InterPro" id="IPR021720">
    <property type="entry name" value="Malectin_dom"/>
</dbReference>
<protein>
    <recommendedName>
        <fullName evidence="11">Glycosyl hydrolase family 98 putative carbohydrate-binding module domain-containing protein</fullName>
    </recommendedName>
</protein>
<evidence type="ECO:0000256" key="6">
    <source>
        <dbReference type="ARBA" id="ARBA00022989"/>
    </source>
</evidence>
<dbReference type="InterPro" id="IPR039155">
    <property type="entry name" value="MLEC"/>
</dbReference>
<evidence type="ECO:0000313" key="15">
    <source>
        <dbReference type="Proteomes" id="UP000629870"/>
    </source>
</evidence>
<dbReference type="PANTHER" id="PTHR13460">
    <property type="match status" value="1"/>
</dbReference>
<dbReference type="GO" id="GO:0016020">
    <property type="term" value="C:membrane"/>
    <property type="evidence" value="ECO:0007669"/>
    <property type="project" value="TreeGrafter"/>
</dbReference>
<evidence type="ECO:0000256" key="9">
    <source>
        <dbReference type="ARBA" id="ARBA00023277"/>
    </source>
</evidence>
<evidence type="ECO:0000313" key="14">
    <source>
        <dbReference type="Proteomes" id="UP000313988"/>
    </source>
</evidence>
<evidence type="ECO:0000256" key="1">
    <source>
        <dbReference type="ARBA" id="ARBA00004115"/>
    </source>
</evidence>
<dbReference type="Gene3D" id="2.60.120.1060">
    <property type="entry name" value="NPCBM/NEW2 domain"/>
    <property type="match status" value="1"/>
</dbReference>
<evidence type="ECO:0000313" key="12">
    <source>
        <dbReference type="EMBL" id="MBB6018232.1"/>
    </source>
</evidence>
<organism evidence="13 14">
    <name type="scientific">Deinococcus radiopugnans ATCC 19172</name>
    <dbReference type="NCBI Taxonomy" id="585398"/>
    <lineage>
        <taxon>Bacteria</taxon>
        <taxon>Thermotogati</taxon>
        <taxon>Deinococcota</taxon>
        <taxon>Deinococci</taxon>
        <taxon>Deinococcales</taxon>
        <taxon>Deinococcaceae</taxon>
        <taxon>Deinococcus</taxon>
    </lineage>
</organism>
<keyword evidence="3" id="KW-0812">Transmembrane</keyword>
<keyword evidence="5" id="KW-0256">Endoplasmic reticulum</keyword>
<dbReference type="Gene3D" id="2.60.120.430">
    <property type="entry name" value="Galactose-binding lectin"/>
    <property type="match status" value="1"/>
</dbReference>
<keyword evidence="9" id="KW-0119">Carbohydrate metabolism</keyword>
<dbReference type="OrthoDB" id="51169at2"/>
<evidence type="ECO:0000256" key="10">
    <source>
        <dbReference type="SAM" id="MobiDB-lite"/>
    </source>
</evidence>
<dbReference type="Pfam" id="PF08305">
    <property type="entry name" value="NPCBM"/>
    <property type="match status" value="1"/>
</dbReference>
<evidence type="ECO:0000313" key="13">
    <source>
        <dbReference type="EMBL" id="TNM64725.1"/>
    </source>
</evidence>
<dbReference type="Proteomes" id="UP000629870">
    <property type="component" value="Unassembled WGS sequence"/>
</dbReference>
<evidence type="ECO:0000256" key="5">
    <source>
        <dbReference type="ARBA" id="ARBA00022824"/>
    </source>
</evidence>
<keyword evidence="8" id="KW-0325">Glycoprotein</keyword>
<keyword evidence="6" id="KW-1133">Transmembrane helix</keyword>
<reference evidence="13 14" key="1">
    <citation type="submission" date="2019-06" db="EMBL/GenBank/DDBJ databases">
        <title>Genome sequence of Deinococcus radiopugnans ATCC 19172.</title>
        <authorList>
            <person name="Maclea K.S."/>
            <person name="Maynard C.R."/>
        </authorList>
    </citation>
    <scope>NUCLEOTIDE SEQUENCE [LARGE SCALE GENOMIC DNA]</scope>
    <source>
        <strain evidence="13 14">ATCC 19172</strain>
    </source>
</reference>
<feature type="region of interest" description="Disordered" evidence="10">
    <location>
        <begin position="31"/>
        <end position="51"/>
    </location>
</feature>
<reference evidence="12 15" key="2">
    <citation type="submission" date="2020-08" db="EMBL/GenBank/DDBJ databases">
        <title>Genomic Encyclopedia of Type Strains, Phase IV (KMG-IV): sequencing the most valuable type-strain genomes for metagenomic binning, comparative biology and taxonomic classification.</title>
        <authorList>
            <person name="Goeker M."/>
        </authorList>
    </citation>
    <scope>NUCLEOTIDE SEQUENCE [LARGE SCALE GENOMIC DNA]</scope>
    <source>
        <strain evidence="12 15">DSM 12027</strain>
    </source>
</reference>
<name>A0A5C4XMI2_9DEIO</name>
<dbReference type="PANTHER" id="PTHR13460:SF0">
    <property type="entry name" value="MALECTIN"/>
    <property type="match status" value="1"/>
</dbReference>
<dbReference type="SUPFAM" id="SSF49785">
    <property type="entry name" value="Galactose-binding domain-like"/>
    <property type="match status" value="2"/>
</dbReference>
<feature type="domain" description="Glycosyl hydrolase family 98 putative carbohydrate-binding module" evidence="11">
    <location>
        <begin position="66"/>
        <end position="210"/>
    </location>
</feature>
<feature type="compositionally biased region" description="Pro residues" evidence="10">
    <location>
        <begin position="33"/>
        <end position="42"/>
    </location>
</feature>
<evidence type="ECO:0000256" key="4">
    <source>
        <dbReference type="ARBA" id="ARBA00022729"/>
    </source>
</evidence>
<evidence type="ECO:0000259" key="11">
    <source>
        <dbReference type="SMART" id="SM00776"/>
    </source>
</evidence>
<dbReference type="PROSITE" id="PS51257">
    <property type="entry name" value="PROKAR_LIPOPROTEIN"/>
    <property type="match status" value="1"/>
</dbReference>
<comment type="similarity">
    <text evidence="2">Belongs to the malectin family.</text>
</comment>
<accession>A0A5C4XMI2</accession>
<dbReference type="InterPro" id="IPR013222">
    <property type="entry name" value="Glyco_hyd_98_carb-bd"/>
</dbReference>
<comment type="caution">
    <text evidence="13">The sequence shown here is derived from an EMBL/GenBank/DDBJ whole genome shotgun (WGS) entry which is preliminary data.</text>
</comment>
<keyword evidence="15" id="KW-1185">Reference proteome</keyword>
<dbReference type="SMART" id="SM00776">
    <property type="entry name" value="NPCBM"/>
    <property type="match status" value="1"/>
</dbReference>
<dbReference type="InterPro" id="IPR038637">
    <property type="entry name" value="NPCBM_sf"/>
</dbReference>
<dbReference type="AlphaFoldDB" id="A0A5C4XMI2"/>
<evidence type="ECO:0000256" key="3">
    <source>
        <dbReference type="ARBA" id="ARBA00022692"/>
    </source>
</evidence>
<dbReference type="EMBL" id="VDMO01000038">
    <property type="protein sequence ID" value="TNM64725.1"/>
    <property type="molecule type" value="Genomic_DNA"/>
</dbReference>
<dbReference type="Gene3D" id="2.60.40.10">
    <property type="entry name" value="Immunoglobulins"/>
    <property type="match status" value="1"/>
</dbReference>
<evidence type="ECO:0000256" key="2">
    <source>
        <dbReference type="ARBA" id="ARBA00009141"/>
    </source>
</evidence>
<sequence>MKDGRNNTGKVKWVRGMALVVLGTGLLIGCKPSEPPKPPTGPENPYAGGVTHPWTGTDQSGSKPIRSGENVLSEVGYTVASNAWGPIELDRSNGSEKPDDGGPLKIGNQTFAKGIGVHANSQLTYALNGSCSTFSATVGIDAEVGAKGSVVFQVFGDGKLLFDSGLMTGTSAAQSFSKSVAGVNQLKLVTDAGDDIAYDHADWADAKLSCKLPPDPPPANFNVALESRDGGPFADRMVFSRIGSLSSPPANGVHDRATVRVRNTGSTPLKITGLPITGPWTLDSGQSFPATIAPGSSLDVRLRFVAQSGKFHSGSVGVAVDGQTASGQSIQLAGLWQSESENNREPYLEDIVQTAFGFKTVFAPSKDNNASDGINQKGRVTPQGDEVIAPYWQRADAGKPVTVQQLAAYHTQGDAAKLRWFTKGASDSNTVLIQKGVDAQSVLPRRDGSEELAVVSFTPSAQTFGFKVDSENSDPTLNDQTKDRNNKCQDPCGQHVRFFKAKDPSGNVMPDTYLLIMDYSGINYDYNDNIYLISNLKPAPILINVGLAGNGAKITDPAGNVWVSDRDRNGYALFTPTTAKDEPAGGPNPGLDILKTDFDDLYRSYRGNVGNVPQAQRQISFNLPLENGPHTLKLHFADLAHTEIGKRIFDVTVEGQKVLPNLDIVKDAGGGNTALIKTVNTNVTGGLLTLNLSASVDYPSIAGIEILR</sequence>
<dbReference type="InterPro" id="IPR013783">
    <property type="entry name" value="Ig-like_fold"/>
</dbReference>
<proteinExistence type="inferred from homology"/>
<evidence type="ECO:0000256" key="7">
    <source>
        <dbReference type="ARBA" id="ARBA00023136"/>
    </source>
</evidence>
<dbReference type="Pfam" id="PF11721">
    <property type="entry name" value="Malectin"/>
    <property type="match status" value="1"/>
</dbReference>
<dbReference type="InterPro" id="IPR008979">
    <property type="entry name" value="Galactose-bd-like_sf"/>
</dbReference>
<gene>
    <name evidence="13" type="ORF">FHR04_19420</name>
    <name evidence="12" type="ORF">HNQ04_003509</name>
</gene>
<dbReference type="EMBL" id="JACHEW010000026">
    <property type="protein sequence ID" value="MBB6018232.1"/>
    <property type="molecule type" value="Genomic_DNA"/>
</dbReference>
<comment type="subcellular location">
    <subcellularLocation>
        <location evidence="1">Endoplasmic reticulum membrane</location>
        <topology evidence="1">Single-pass type I membrane protein</topology>
    </subcellularLocation>
</comment>
<dbReference type="Proteomes" id="UP000313988">
    <property type="component" value="Unassembled WGS sequence"/>
</dbReference>